<accession>A0AAX3J759</accession>
<gene>
    <name evidence="1" type="ORF">PANT111_190269</name>
</gene>
<reference evidence="1 2" key="1">
    <citation type="submission" date="2019-10" db="EMBL/GenBank/DDBJ databases">
        <authorList>
            <person name="Karimi E."/>
        </authorList>
    </citation>
    <scope>NUCLEOTIDE SEQUENCE [LARGE SCALE GENOMIC DNA]</scope>
    <source>
        <strain evidence="1">Pantoea sp. 111</strain>
    </source>
</reference>
<comment type="caution">
    <text evidence="1">The sequence shown here is derived from an EMBL/GenBank/DDBJ whole genome shotgun (WGS) entry which is preliminary data.</text>
</comment>
<proteinExistence type="predicted"/>
<evidence type="ECO:0000313" key="2">
    <source>
        <dbReference type="Proteomes" id="UP000433737"/>
    </source>
</evidence>
<dbReference type="EMBL" id="CABWMH010000011">
    <property type="protein sequence ID" value="VXB95603.1"/>
    <property type="molecule type" value="Genomic_DNA"/>
</dbReference>
<name>A0AAX3J759_9GAMM</name>
<dbReference type="AlphaFoldDB" id="A0AAX3J759"/>
<dbReference type="Proteomes" id="UP000433737">
    <property type="component" value="Unassembled WGS sequence"/>
</dbReference>
<protein>
    <submittedName>
        <fullName evidence="1">Uncharacterized protein</fullName>
    </submittedName>
</protein>
<organism evidence="1 2">
    <name type="scientific">Pantoea brenneri</name>
    <dbReference type="NCBI Taxonomy" id="472694"/>
    <lineage>
        <taxon>Bacteria</taxon>
        <taxon>Pseudomonadati</taxon>
        <taxon>Pseudomonadota</taxon>
        <taxon>Gammaproteobacteria</taxon>
        <taxon>Enterobacterales</taxon>
        <taxon>Erwiniaceae</taxon>
        <taxon>Pantoea</taxon>
    </lineage>
</organism>
<evidence type="ECO:0000313" key="1">
    <source>
        <dbReference type="EMBL" id="VXB95603.1"/>
    </source>
</evidence>
<sequence>MAFFTTSARCILLLHSDTFPAVTVTPRGVGLMPKLWADRPKKIKCAKKRLIRGSARFL</sequence>